<dbReference type="InterPro" id="IPR006153">
    <property type="entry name" value="Cation/H_exchanger_TM"/>
</dbReference>
<keyword evidence="8 10" id="KW-0472">Membrane</keyword>
<protein>
    <submittedName>
        <fullName evidence="14">Cation/H(+) antiporter 25</fullName>
    </submittedName>
</protein>
<evidence type="ECO:0000256" key="8">
    <source>
        <dbReference type="ARBA" id="ARBA00023136"/>
    </source>
</evidence>
<feature type="transmembrane region" description="Helical" evidence="10">
    <location>
        <begin position="230"/>
        <end position="249"/>
    </location>
</feature>
<evidence type="ECO:0000256" key="4">
    <source>
        <dbReference type="ARBA" id="ARBA00022692"/>
    </source>
</evidence>
<keyword evidence="5" id="KW-0630">Potassium</keyword>
<feature type="transmembrane region" description="Helical" evidence="10">
    <location>
        <begin position="96"/>
        <end position="113"/>
    </location>
</feature>
<feature type="transmembrane region" description="Helical" evidence="10">
    <location>
        <begin position="319"/>
        <end position="337"/>
    </location>
</feature>
<sequence>MVNIALSQALSELTKQGLVICGNKPKYHPFGIFYGQNPLQFSFPLVLLQLSTIVLLTRFLRLLLKPLRQPKGGIILGPSVLGRNHKFRSYVFPDNGYYVIQNIALLGFMYFLFLSGVKIDITVTKRAEKKHWYIALAGIVAPLCSSLAIAFIERKTLDKETAKISSIWGISSYLAITSFPVLYPIVSELNLLSSGIGRTALSTAVIGDIIGMNALVVFEASKQGENRAITALWFVISAFLVVLTLIGGIRQVMVWIVRSTPEGKPVGQIYVVSVLLGVMVTGFISDMFGLTIVNGPLWLGLAVPDGPPLGTILVEKSEVIVKNLFMPFSFMYVGSIIDVPSTSGLWAQLHPLLLIVLGEVEILLFLHLLDYKVIGKPQFTVMVLSAVSVTALATPLISILYDPTRPYMVNKRRNIQHNPPNTALRIVACLHTQENLGGLLKLLEISNPTVNSPLSVHALHLVELVGRSNPTLIDHEKDNKEPDSGSIHNALRNFQSSREGSVRIHSYTTITSKKSMYQDICELALSKKACLVVLPYDRSTTVNASVLANAPCSVAILVDKSPQQSLVDKGPARNVAVLFLGGPDCREALKYADRMAENREVSLDVVRFLAEGREGDEEVEKRLDDGLVTWFWVKSEANRRIGYREVVVKNGEDTIAAIQGMKSKESYNVWIVGRKHGLNPVVVKGLSSWSENDELGVIGDYLASVDFESNGWVLVVQQQILLGQEKGSNGVLSSSFPFCV</sequence>
<dbReference type="GO" id="GO:0006813">
    <property type="term" value="P:potassium ion transport"/>
    <property type="evidence" value="ECO:0007669"/>
    <property type="project" value="UniProtKB-KW"/>
</dbReference>
<dbReference type="OrthoDB" id="1861329at2759"/>
<evidence type="ECO:0000313" key="15">
    <source>
        <dbReference type="Proteomes" id="UP001153555"/>
    </source>
</evidence>
<dbReference type="Pfam" id="PF00999">
    <property type="entry name" value="Na_H_Exchanger"/>
    <property type="match status" value="1"/>
</dbReference>
<comment type="caution">
    <text evidence="14">The sequence shown here is derived from an EMBL/GenBank/DDBJ whole genome shotgun (WGS) entry which is preliminary data.</text>
</comment>
<dbReference type="Gene3D" id="3.40.50.12370">
    <property type="match status" value="1"/>
</dbReference>
<feature type="transmembrane region" description="Helical" evidence="10">
    <location>
        <begin position="269"/>
        <end position="299"/>
    </location>
</feature>
<evidence type="ECO:0000256" key="3">
    <source>
        <dbReference type="ARBA" id="ARBA00022538"/>
    </source>
</evidence>
<keyword evidence="2" id="KW-0813">Transport</keyword>
<evidence type="ECO:0000313" key="14">
    <source>
        <dbReference type="EMBL" id="CAA0838111.1"/>
    </source>
</evidence>
<keyword evidence="7" id="KW-0406">Ion transport</keyword>
<evidence type="ECO:0000256" key="2">
    <source>
        <dbReference type="ARBA" id="ARBA00022448"/>
    </source>
</evidence>
<keyword evidence="6 10" id="KW-1133">Transmembrane helix</keyword>
<feature type="domain" description="Cation/H(+) antiporter central" evidence="12">
    <location>
        <begin position="454"/>
        <end position="561"/>
    </location>
</feature>
<dbReference type="GO" id="GO:0015297">
    <property type="term" value="F:antiporter activity"/>
    <property type="evidence" value="ECO:0007669"/>
    <property type="project" value="InterPro"/>
</dbReference>
<dbReference type="InterPro" id="IPR057291">
    <property type="entry name" value="CHX17_2nd"/>
</dbReference>
<dbReference type="GO" id="GO:1902600">
    <property type="term" value="P:proton transmembrane transport"/>
    <property type="evidence" value="ECO:0007669"/>
    <property type="project" value="InterPro"/>
</dbReference>
<evidence type="ECO:0000256" key="7">
    <source>
        <dbReference type="ARBA" id="ARBA00023065"/>
    </source>
</evidence>
<reference evidence="14" key="1">
    <citation type="submission" date="2019-12" db="EMBL/GenBank/DDBJ databases">
        <authorList>
            <person name="Scholes J."/>
        </authorList>
    </citation>
    <scope>NUCLEOTIDE SEQUENCE</scope>
</reference>
<evidence type="ECO:0000259" key="13">
    <source>
        <dbReference type="Pfam" id="PF23259"/>
    </source>
</evidence>
<comment type="similarity">
    <text evidence="9">Belongs to the monovalent cation:proton antiporter 2 (CPA2) transporter (TC 2.A.37) family. CHX (TC 2.A.37.4) subfamily.</text>
</comment>
<gene>
    <name evidence="14" type="ORF">SHERM_04724</name>
</gene>
<keyword evidence="3" id="KW-0633">Potassium transport</keyword>
<feature type="transmembrane region" description="Helical" evidence="10">
    <location>
        <begin position="41"/>
        <end position="60"/>
    </location>
</feature>
<feature type="transmembrane region" description="Helical" evidence="10">
    <location>
        <begin position="381"/>
        <end position="401"/>
    </location>
</feature>
<dbReference type="Gene3D" id="1.20.1530.20">
    <property type="match status" value="1"/>
</dbReference>
<feature type="domain" description="Cation/H+ exchanger transmembrane" evidence="11">
    <location>
        <begin position="73"/>
        <end position="356"/>
    </location>
</feature>
<evidence type="ECO:0000256" key="10">
    <source>
        <dbReference type="SAM" id="Phobius"/>
    </source>
</evidence>
<dbReference type="AlphaFoldDB" id="A0A9N7RR23"/>
<feature type="transmembrane region" description="Helical" evidence="10">
    <location>
        <begin position="195"/>
        <end position="218"/>
    </location>
</feature>
<feature type="transmembrane region" description="Helical" evidence="10">
    <location>
        <begin position="349"/>
        <end position="369"/>
    </location>
</feature>
<evidence type="ECO:0000256" key="1">
    <source>
        <dbReference type="ARBA" id="ARBA00004141"/>
    </source>
</evidence>
<dbReference type="Pfam" id="PF23256">
    <property type="entry name" value="CHX17_2nd"/>
    <property type="match status" value="1"/>
</dbReference>
<accession>A0A9N7RR23</accession>
<evidence type="ECO:0000259" key="11">
    <source>
        <dbReference type="Pfam" id="PF00999"/>
    </source>
</evidence>
<name>A0A9N7RR23_STRHE</name>
<evidence type="ECO:0000256" key="5">
    <source>
        <dbReference type="ARBA" id="ARBA00022958"/>
    </source>
</evidence>
<dbReference type="GO" id="GO:0006885">
    <property type="term" value="P:regulation of pH"/>
    <property type="evidence" value="ECO:0007669"/>
    <property type="project" value="TreeGrafter"/>
</dbReference>
<feature type="transmembrane region" description="Helical" evidence="10">
    <location>
        <begin position="164"/>
        <end position="183"/>
    </location>
</feature>
<evidence type="ECO:0000256" key="6">
    <source>
        <dbReference type="ARBA" id="ARBA00022989"/>
    </source>
</evidence>
<comment type="subcellular location">
    <subcellularLocation>
        <location evidence="1">Membrane</location>
        <topology evidence="1">Multi-pass membrane protein</topology>
    </subcellularLocation>
</comment>
<dbReference type="GO" id="GO:0012505">
    <property type="term" value="C:endomembrane system"/>
    <property type="evidence" value="ECO:0007669"/>
    <property type="project" value="TreeGrafter"/>
</dbReference>
<keyword evidence="15" id="KW-1185">Reference proteome</keyword>
<keyword evidence="4 10" id="KW-0812">Transmembrane</keyword>
<evidence type="ECO:0000259" key="12">
    <source>
        <dbReference type="Pfam" id="PF23256"/>
    </source>
</evidence>
<dbReference type="InterPro" id="IPR050794">
    <property type="entry name" value="CPA2_transporter"/>
</dbReference>
<dbReference type="PANTHER" id="PTHR32468">
    <property type="entry name" value="CATION/H + ANTIPORTER"/>
    <property type="match status" value="1"/>
</dbReference>
<evidence type="ECO:0000256" key="9">
    <source>
        <dbReference type="ARBA" id="ARBA00038341"/>
    </source>
</evidence>
<organism evidence="14 15">
    <name type="scientific">Striga hermonthica</name>
    <name type="common">Purple witchweed</name>
    <name type="synonym">Buchnera hermonthica</name>
    <dbReference type="NCBI Taxonomy" id="68872"/>
    <lineage>
        <taxon>Eukaryota</taxon>
        <taxon>Viridiplantae</taxon>
        <taxon>Streptophyta</taxon>
        <taxon>Embryophyta</taxon>
        <taxon>Tracheophyta</taxon>
        <taxon>Spermatophyta</taxon>
        <taxon>Magnoliopsida</taxon>
        <taxon>eudicotyledons</taxon>
        <taxon>Gunneridae</taxon>
        <taxon>Pentapetalae</taxon>
        <taxon>asterids</taxon>
        <taxon>lamiids</taxon>
        <taxon>Lamiales</taxon>
        <taxon>Orobanchaceae</taxon>
        <taxon>Buchnereae</taxon>
        <taxon>Striga</taxon>
    </lineage>
</organism>
<dbReference type="EMBL" id="CACSLK010030875">
    <property type="protein sequence ID" value="CAA0838111.1"/>
    <property type="molecule type" value="Genomic_DNA"/>
</dbReference>
<dbReference type="Pfam" id="PF23259">
    <property type="entry name" value="CHX17_C"/>
    <property type="match status" value="1"/>
</dbReference>
<proteinExistence type="inferred from homology"/>
<feature type="domain" description="Cation/H(+) antiporter C-terminal" evidence="13">
    <location>
        <begin position="574"/>
        <end position="719"/>
    </location>
</feature>
<dbReference type="Proteomes" id="UP001153555">
    <property type="component" value="Unassembled WGS sequence"/>
</dbReference>
<dbReference type="InterPro" id="IPR038770">
    <property type="entry name" value="Na+/solute_symporter_sf"/>
</dbReference>
<dbReference type="InterPro" id="IPR057290">
    <property type="entry name" value="CHX17_C"/>
</dbReference>
<dbReference type="GO" id="GO:0016020">
    <property type="term" value="C:membrane"/>
    <property type="evidence" value="ECO:0007669"/>
    <property type="project" value="UniProtKB-SubCell"/>
</dbReference>
<feature type="transmembrane region" description="Helical" evidence="10">
    <location>
        <begin position="133"/>
        <end position="152"/>
    </location>
</feature>
<dbReference type="PANTHER" id="PTHR32468:SF109">
    <property type="entry name" value="CATION_H(+) ANTIPORTER 24-RELATED"/>
    <property type="match status" value="1"/>
</dbReference>